<accession>A0A8J3HZH1</accession>
<comment type="caution">
    <text evidence="1">The sequence shown here is derived from an EMBL/GenBank/DDBJ whole genome shotgun (WGS) entry which is preliminary data.</text>
</comment>
<proteinExistence type="predicted"/>
<evidence type="ECO:0000313" key="1">
    <source>
        <dbReference type="EMBL" id="GHO43353.1"/>
    </source>
</evidence>
<sequence>MKLFGPLLARDFLVQSQMAYEKRVRTIAIYIKIYVASDIFITRYEDKRMRALLIVLRYNDD</sequence>
<dbReference type="Proteomes" id="UP000612362">
    <property type="component" value="Unassembled WGS sequence"/>
</dbReference>
<keyword evidence="2" id="KW-1185">Reference proteome</keyword>
<reference evidence="1" key="1">
    <citation type="submission" date="2020-10" db="EMBL/GenBank/DDBJ databases">
        <title>Taxonomic study of unclassified bacteria belonging to the class Ktedonobacteria.</title>
        <authorList>
            <person name="Yabe S."/>
            <person name="Wang C.M."/>
            <person name="Zheng Y."/>
            <person name="Sakai Y."/>
            <person name="Cavaletti L."/>
            <person name="Monciardini P."/>
            <person name="Donadio S."/>
        </authorList>
    </citation>
    <scope>NUCLEOTIDE SEQUENCE</scope>
    <source>
        <strain evidence="1">SOSP1-1</strain>
    </source>
</reference>
<gene>
    <name evidence="1" type="ORF">KSX_15160</name>
</gene>
<name>A0A8J3HZH1_9CHLR</name>
<dbReference type="AlphaFoldDB" id="A0A8J3HZH1"/>
<dbReference type="EMBL" id="BNJF01000001">
    <property type="protein sequence ID" value="GHO43353.1"/>
    <property type="molecule type" value="Genomic_DNA"/>
</dbReference>
<organism evidence="1 2">
    <name type="scientific">Ktedonospora formicarum</name>
    <dbReference type="NCBI Taxonomy" id="2778364"/>
    <lineage>
        <taxon>Bacteria</taxon>
        <taxon>Bacillati</taxon>
        <taxon>Chloroflexota</taxon>
        <taxon>Ktedonobacteria</taxon>
        <taxon>Ktedonobacterales</taxon>
        <taxon>Ktedonobacteraceae</taxon>
        <taxon>Ktedonospora</taxon>
    </lineage>
</organism>
<evidence type="ECO:0000313" key="2">
    <source>
        <dbReference type="Proteomes" id="UP000612362"/>
    </source>
</evidence>
<protein>
    <submittedName>
        <fullName evidence="1">Uncharacterized protein</fullName>
    </submittedName>
</protein>